<feature type="region of interest" description="Disordered" evidence="1">
    <location>
        <begin position="1"/>
        <end position="93"/>
    </location>
</feature>
<accession>A0A8D2E1V3</accession>
<dbReference type="GO" id="GO:0003690">
    <property type="term" value="F:double-stranded DNA binding"/>
    <property type="evidence" value="ECO:0007669"/>
    <property type="project" value="TreeGrafter"/>
</dbReference>
<feature type="compositionally biased region" description="Basic and acidic residues" evidence="1">
    <location>
        <begin position="39"/>
        <end position="49"/>
    </location>
</feature>
<dbReference type="PANTHER" id="PTHR15361:SF4">
    <property type="entry name" value="RAD51-ASSOCIATED PROTEIN 1"/>
    <property type="match status" value="1"/>
</dbReference>
<evidence type="ECO:0000256" key="1">
    <source>
        <dbReference type="SAM" id="MobiDB-lite"/>
    </source>
</evidence>
<reference evidence="2" key="1">
    <citation type="submission" date="2025-08" db="UniProtKB">
        <authorList>
            <consortium name="Ensembl"/>
        </authorList>
    </citation>
    <scope>IDENTIFICATION</scope>
</reference>
<dbReference type="GeneTree" id="ENSGT00940000170957"/>
<dbReference type="Ensembl" id="ENSSVLT00005036503.1">
    <property type="protein sequence ID" value="ENSSVLP00005032924.1"/>
    <property type="gene ID" value="ENSSVLG00005025794.1"/>
</dbReference>
<dbReference type="AlphaFoldDB" id="A0A8D2E1V3"/>
<dbReference type="PANTHER" id="PTHR15361">
    <property type="entry name" value="RAD51/NUKS-INTERACTING PROTEIN"/>
    <property type="match status" value="1"/>
</dbReference>
<name>A0A8D2E1V3_SCIVU</name>
<keyword evidence="3" id="KW-1185">Reference proteome</keyword>
<proteinExistence type="predicted"/>
<dbReference type="InterPro" id="IPR052003">
    <property type="entry name" value="HR_DNA-Binding_Protein"/>
</dbReference>
<sequence length="93" mass="10636">MVRPARHRQPVNHSPSEDSESNDDFVSATIPLSKKSRRTSKESKQDKPKPNLQNPQKEDIQLQEKTPKKRMDLDDNGSHQRHPEVAATAAARW</sequence>
<dbReference type="Proteomes" id="UP000694564">
    <property type="component" value="Chromosome 13"/>
</dbReference>
<reference evidence="2" key="2">
    <citation type="submission" date="2025-09" db="UniProtKB">
        <authorList>
            <consortium name="Ensembl"/>
        </authorList>
    </citation>
    <scope>IDENTIFICATION</scope>
</reference>
<evidence type="ECO:0000313" key="3">
    <source>
        <dbReference type="Proteomes" id="UP000694564"/>
    </source>
</evidence>
<dbReference type="OrthoDB" id="10535751at2759"/>
<feature type="compositionally biased region" description="Basic and acidic residues" evidence="1">
    <location>
        <begin position="56"/>
        <end position="84"/>
    </location>
</feature>
<dbReference type="GO" id="GO:0003697">
    <property type="term" value="F:single-stranded DNA binding"/>
    <property type="evidence" value="ECO:0007669"/>
    <property type="project" value="TreeGrafter"/>
</dbReference>
<organism evidence="2 3">
    <name type="scientific">Sciurus vulgaris</name>
    <name type="common">Eurasian red squirrel</name>
    <dbReference type="NCBI Taxonomy" id="55149"/>
    <lineage>
        <taxon>Eukaryota</taxon>
        <taxon>Metazoa</taxon>
        <taxon>Chordata</taxon>
        <taxon>Craniata</taxon>
        <taxon>Vertebrata</taxon>
        <taxon>Euteleostomi</taxon>
        <taxon>Mammalia</taxon>
        <taxon>Eutheria</taxon>
        <taxon>Euarchontoglires</taxon>
        <taxon>Glires</taxon>
        <taxon>Rodentia</taxon>
        <taxon>Sciuromorpha</taxon>
        <taxon>Sciuridae</taxon>
        <taxon>Sciurinae</taxon>
        <taxon>Sciurini</taxon>
        <taxon>Sciurus</taxon>
    </lineage>
</organism>
<protein>
    <submittedName>
        <fullName evidence="2">Uncharacterized protein</fullName>
    </submittedName>
</protein>
<dbReference type="GO" id="GO:0036297">
    <property type="term" value="P:interstrand cross-link repair"/>
    <property type="evidence" value="ECO:0007669"/>
    <property type="project" value="TreeGrafter"/>
</dbReference>
<evidence type="ECO:0000313" key="2">
    <source>
        <dbReference type="Ensembl" id="ENSSVLP00005032924.1"/>
    </source>
</evidence>
<feature type="compositionally biased region" description="Basic residues" evidence="1">
    <location>
        <begin position="1"/>
        <end position="10"/>
    </location>
</feature>
<dbReference type="GO" id="GO:0000724">
    <property type="term" value="P:double-strand break repair via homologous recombination"/>
    <property type="evidence" value="ECO:0007669"/>
    <property type="project" value="TreeGrafter"/>
</dbReference>